<feature type="chain" id="PRO_5045756581" evidence="1">
    <location>
        <begin position="26"/>
        <end position="587"/>
    </location>
</feature>
<gene>
    <name evidence="2" type="ORF">J4E00_15675</name>
</gene>
<keyword evidence="1" id="KW-0732">Signal</keyword>
<evidence type="ECO:0000256" key="1">
    <source>
        <dbReference type="SAM" id="SignalP"/>
    </source>
</evidence>
<reference evidence="2 3" key="1">
    <citation type="submission" date="2021-03" db="EMBL/GenBank/DDBJ databases">
        <authorList>
            <person name="Kim M.K."/>
        </authorList>
    </citation>
    <scope>NUCLEOTIDE SEQUENCE [LARGE SCALE GENOMIC DNA]</scope>
    <source>
        <strain evidence="2 3">BT442</strain>
    </source>
</reference>
<sequence length="587" mass="58022">MKILHIFSLAALLVTEAVHPFVATAQNAPWAKPLTSDVSGSDLALVTRVVVDASNYTFVSGFLNGPATLGGVPVPVGGAQLRNGFVARLDPQGAVQWVRALAAAGSGIEADVTGLALDAAGNAVLCGSYHNGALTLGNFTLPANSTVAHTNGVVAKLSPTGNFLWAQAVSAGSTESLSTTAAAVDAAGTVYVAVNTFGTSAFAAGLGLRSFSSAGVPGVGTDYPGISGTAVNSPLGVFGSILDLVVNPTTGQLGAVGDFQGTLTLRAAGSAGPALTFTSPPEPQKGAFIAGLSTTGAPEWAQVLTSTGMSQNGRTGSFLNRLNGVIPAGNGFAVAGGYLGAGTIAGAVLPGSATSDNITGVLARLDGQGSLLWTRAISGDGQPESGAVANALATDAAGQLQVAAFFGGQLAADGGGQISAGGSDLLLLTYSPQGQLLGTQRDGSYGNEYPQALALDPTGQPRVAGYFMGTCSVGGVVVASGPRQSNGFVARLSRTPLATRANSAAAAALQVFPNPSSGGAALQVKLLPGAAPTAIQLLNVLGQSVHQQQVPARTATATVPTAGLAPGRYVLQVVNAEGVATRGVLVE</sequence>
<evidence type="ECO:0000313" key="3">
    <source>
        <dbReference type="Proteomes" id="UP000664369"/>
    </source>
</evidence>
<evidence type="ECO:0000313" key="2">
    <source>
        <dbReference type="EMBL" id="MBO2010500.1"/>
    </source>
</evidence>
<dbReference type="NCBIfam" id="TIGR04183">
    <property type="entry name" value="Por_Secre_tail"/>
    <property type="match status" value="1"/>
</dbReference>
<proteinExistence type="predicted"/>
<protein>
    <submittedName>
        <fullName evidence="2">T9SS type A sorting domain-containing protein</fullName>
    </submittedName>
</protein>
<accession>A0ABS3QGY0</accession>
<name>A0ABS3QGY0_9BACT</name>
<comment type="caution">
    <text evidence="2">The sequence shown here is derived from an EMBL/GenBank/DDBJ whole genome shotgun (WGS) entry which is preliminary data.</text>
</comment>
<dbReference type="InterPro" id="IPR026444">
    <property type="entry name" value="Secre_tail"/>
</dbReference>
<dbReference type="Proteomes" id="UP000664369">
    <property type="component" value="Unassembled WGS sequence"/>
</dbReference>
<dbReference type="EMBL" id="JAGETZ010000007">
    <property type="protein sequence ID" value="MBO2010500.1"/>
    <property type="molecule type" value="Genomic_DNA"/>
</dbReference>
<keyword evidence="3" id="KW-1185">Reference proteome</keyword>
<feature type="signal peptide" evidence="1">
    <location>
        <begin position="1"/>
        <end position="25"/>
    </location>
</feature>
<organism evidence="2 3">
    <name type="scientific">Hymenobacter negativus</name>
    <dbReference type="NCBI Taxonomy" id="2795026"/>
    <lineage>
        <taxon>Bacteria</taxon>
        <taxon>Pseudomonadati</taxon>
        <taxon>Bacteroidota</taxon>
        <taxon>Cytophagia</taxon>
        <taxon>Cytophagales</taxon>
        <taxon>Hymenobacteraceae</taxon>
        <taxon>Hymenobacter</taxon>
    </lineage>
</organism>
<dbReference type="RefSeq" id="WP_208176134.1">
    <property type="nucleotide sequence ID" value="NZ_JAGETZ010000007.1"/>
</dbReference>